<feature type="transmembrane region" description="Helical" evidence="6">
    <location>
        <begin position="68"/>
        <end position="86"/>
    </location>
</feature>
<reference evidence="8" key="1">
    <citation type="journal article" date="2021" name="PeerJ">
        <title>Extensive microbial diversity within the chicken gut microbiome revealed by metagenomics and culture.</title>
        <authorList>
            <person name="Gilroy R."/>
            <person name="Ravi A."/>
            <person name="Getino M."/>
            <person name="Pursley I."/>
            <person name="Horton D.L."/>
            <person name="Alikhan N.F."/>
            <person name="Baker D."/>
            <person name="Gharbi K."/>
            <person name="Hall N."/>
            <person name="Watson M."/>
            <person name="Adriaenssens E.M."/>
            <person name="Foster-Nyarko E."/>
            <person name="Jarju S."/>
            <person name="Secka A."/>
            <person name="Antonio M."/>
            <person name="Oren A."/>
            <person name="Chaudhuri R.R."/>
            <person name="La Ragione R."/>
            <person name="Hildebrand F."/>
            <person name="Pallen M.J."/>
        </authorList>
    </citation>
    <scope>NUCLEOTIDE SEQUENCE</scope>
    <source>
        <strain evidence="8">1068</strain>
    </source>
</reference>
<feature type="transmembrane region" description="Helical" evidence="6">
    <location>
        <begin position="373"/>
        <end position="396"/>
    </location>
</feature>
<evidence type="ECO:0000256" key="2">
    <source>
        <dbReference type="ARBA" id="ARBA00022448"/>
    </source>
</evidence>
<evidence type="ECO:0000256" key="4">
    <source>
        <dbReference type="ARBA" id="ARBA00022989"/>
    </source>
</evidence>
<name>A0A9D2FS86_9FIRM</name>
<evidence type="ECO:0000313" key="8">
    <source>
        <dbReference type="EMBL" id="HIZ65681.1"/>
    </source>
</evidence>
<dbReference type="GO" id="GO:0022857">
    <property type="term" value="F:transmembrane transporter activity"/>
    <property type="evidence" value="ECO:0007669"/>
    <property type="project" value="InterPro"/>
</dbReference>
<dbReference type="Pfam" id="PF07690">
    <property type="entry name" value="MFS_1"/>
    <property type="match status" value="1"/>
</dbReference>
<comment type="subcellular location">
    <subcellularLocation>
        <location evidence="1">Cell membrane</location>
        <topology evidence="1">Multi-pass membrane protein</topology>
    </subcellularLocation>
</comment>
<dbReference type="AlphaFoldDB" id="A0A9D2FS86"/>
<dbReference type="InterPro" id="IPR011701">
    <property type="entry name" value="MFS"/>
</dbReference>
<dbReference type="InterPro" id="IPR053160">
    <property type="entry name" value="MFS_DHA3_Transporter"/>
</dbReference>
<comment type="caution">
    <text evidence="8">The sequence shown here is derived from an EMBL/GenBank/DDBJ whole genome shotgun (WGS) entry which is preliminary data.</text>
</comment>
<dbReference type="PROSITE" id="PS50850">
    <property type="entry name" value="MFS"/>
    <property type="match status" value="1"/>
</dbReference>
<dbReference type="CDD" id="cd06174">
    <property type="entry name" value="MFS"/>
    <property type="match status" value="1"/>
</dbReference>
<gene>
    <name evidence="8" type="ORF">H9809_07260</name>
</gene>
<feature type="transmembrane region" description="Helical" evidence="6">
    <location>
        <begin position="282"/>
        <end position="300"/>
    </location>
</feature>
<keyword evidence="3 6" id="KW-0812">Transmembrane</keyword>
<keyword evidence="5 6" id="KW-0472">Membrane</keyword>
<feature type="transmembrane region" description="Helical" evidence="6">
    <location>
        <begin position="338"/>
        <end position="361"/>
    </location>
</feature>
<dbReference type="EMBL" id="DXBG01000172">
    <property type="protein sequence ID" value="HIZ65681.1"/>
    <property type="molecule type" value="Genomic_DNA"/>
</dbReference>
<feature type="domain" description="Major facilitator superfamily (MFS) profile" evidence="7">
    <location>
        <begin position="1"/>
        <end position="395"/>
    </location>
</feature>
<dbReference type="InterPro" id="IPR020846">
    <property type="entry name" value="MFS_dom"/>
</dbReference>
<keyword evidence="2" id="KW-0813">Transport</keyword>
<dbReference type="Proteomes" id="UP000824056">
    <property type="component" value="Unassembled WGS sequence"/>
</dbReference>
<dbReference type="Gene3D" id="1.20.1250.20">
    <property type="entry name" value="MFS general substrate transporter like domains"/>
    <property type="match status" value="1"/>
</dbReference>
<proteinExistence type="predicted"/>
<feature type="transmembrane region" description="Helical" evidence="6">
    <location>
        <begin position="219"/>
        <end position="240"/>
    </location>
</feature>
<feature type="transmembrane region" description="Helical" evidence="6">
    <location>
        <begin position="7"/>
        <end position="27"/>
    </location>
</feature>
<feature type="transmembrane region" description="Helical" evidence="6">
    <location>
        <begin position="33"/>
        <end position="56"/>
    </location>
</feature>
<dbReference type="SUPFAM" id="SSF103473">
    <property type="entry name" value="MFS general substrate transporter"/>
    <property type="match status" value="1"/>
</dbReference>
<evidence type="ECO:0000256" key="5">
    <source>
        <dbReference type="ARBA" id="ARBA00023136"/>
    </source>
</evidence>
<protein>
    <submittedName>
        <fullName evidence="8">MFS transporter</fullName>
    </submittedName>
</protein>
<feature type="transmembrane region" description="Helical" evidence="6">
    <location>
        <begin position="98"/>
        <end position="116"/>
    </location>
</feature>
<dbReference type="InterPro" id="IPR036259">
    <property type="entry name" value="MFS_trans_sf"/>
</dbReference>
<keyword evidence="4 6" id="KW-1133">Transmembrane helix</keyword>
<feature type="transmembrane region" description="Helical" evidence="6">
    <location>
        <begin position="252"/>
        <end position="275"/>
    </location>
</feature>
<sequence length="408" mass="45014">MKKNLYLLYGISFLQGMVFYGSAAVLYRQEAGLTIFQISVIESISLFLCLGMEIPWGILADKIGYKKTMVICSLFYFLSKIIFWKAWSFWDFLMERGFLSLAVSGLSGVDSSLLYLSAPKGSSQKVFGIYQGLGQTGLFLASLYFFLTGGSQLRTAAFLTSLAYGAALFLCLLLLEPEHLPQKTFRKAEDGKKTKEAGSGKHISSFFSEVKETLSRKPLLLFLAGAGLLTETGQMLTVFLNQPQYIACGLSLRTISLIFILAQAVGTIAPLSSFFCKKLGRLKFSACCFLFPGIFCFILGHTKSPVCSVVCILGIQCFLSLFQPLFSELQNREVHGANRASILSIQAMFLELTGAVINPVFGKLADISLRTAFMAGGLFCCLGFFLFLFILPSGCLRRSIHKPRRLPE</sequence>
<evidence type="ECO:0000256" key="1">
    <source>
        <dbReference type="ARBA" id="ARBA00004651"/>
    </source>
</evidence>
<dbReference type="PANTHER" id="PTHR23530:SF1">
    <property type="entry name" value="PERMEASE, MAJOR FACILITATOR SUPERFAMILY-RELATED"/>
    <property type="match status" value="1"/>
</dbReference>
<dbReference type="PANTHER" id="PTHR23530">
    <property type="entry name" value="TRANSPORT PROTEIN-RELATED"/>
    <property type="match status" value="1"/>
</dbReference>
<evidence type="ECO:0000313" key="9">
    <source>
        <dbReference type="Proteomes" id="UP000824056"/>
    </source>
</evidence>
<dbReference type="GO" id="GO:0005886">
    <property type="term" value="C:plasma membrane"/>
    <property type="evidence" value="ECO:0007669"/>
    <property type="project" value="UniProtKB-SubCell"/>
</dbReference>
<evidence type="ECO:0000259" key="7">
    <source>
        <dbReference type="PROSITE" id="PS50850"/>
    </source>
</evidence>
<feature type="transmembrane region" description="Helical" evidence="6">
    <location>
        <begin position="306"/>
        <end position="326"/>
    </location>
</feature>
<evidence type="ECO:0000256" key="3">
    <source>
        <dbReference type="ARBA" id="ARBA00022692"/>
    </source>
</evidence>
<feature type="transmembrane region" description="Helical" evidence="6">
    <location>
        <begin position="128"/>
        <end position="147"/>
    </location>
</feature>
<organism evidence="8 9">
    <name type="scientific">Candidatus Blautia pullicola</name>
    <dbReference type="NCBI Taxonomy" id="2838498"/>
    <lineage>
        <taxon>Bacteria</taxon>
        <taxon>Bacillati</taxon>
        <taxon>Bacillota</taxon>
        <taxon>Clostridia</taxon>
        <taxon>Lachnospirales</taxon>
        <taxon>Lachnospiraceae</taxon>
        <taxon>Blautia</taxon>
    </lineage>
</organism>
<evidence type="ECO:0000256" key="6">
    <source>
        <dbReference type="SAM" id="Phobius"/>
    </source>
</evidence>
<accession>A0A9D2FS86</accession>
<feature type="transmembrane region" description="Helical" evidence="6">
    <location>
        <begin position="153"/>
        <end position="175"/>
    </location>
</feature>
<reference evidence="8" key="2">
    <citation type="submission" date="2021-04" db="EMBL/GenBank/DDBJ databases">
        <authorList>
            <person name="Gilroy R."/>
        </authorList>
    </citation>
    <scope>NUCLEOTIDE SEQUENCE</scope>
    <source>
        <strain evidence="8">1068</strain>
    </source>
</reference>